<keyword evidence="2" id="KW-1185">Reference proteome</keyword>
<accession>A0A4R0RRZ4</accession>
<dbReference type="Proteomes" id="UP000292702">
    <property type="component" value="Unassembled WGS sequence"/>
</dbReference>
<sequence length="151" mass="17435">MLFRRKETPWEVLGHNSVEPIALYDEFDDDDLDLVRVADLQMRTTFTHEISGIQDMRRVIHSARHQLMQTVVKHRYNTLLSEGWTITVLRKGKIYKAEVTYTGRPAYVAGPLKSRPPPPFMDVLELCKHDMGSASLDAQVLPLSKRKAFRK</sequence>
<comment type="caution">
    <text evidence="1">The sequence shown here is derived from an EMBL/GenBank/DDBJ whole genome shotgun (WGS) entry which is preliminary data.</text>
</comment>
<proteinExistence type="predicted"/>
<evidence type="ECO:0000313" key="2">
    <source>
        <dbReference type="Proteomes" id="UP000292702"/>
    </source>
</evidence>
<dbReference type="STRING" id="92696.A0A4R0RRZ4"/>
<evidence type="ECO:0000313" key="1">
    <source>
        <dbReference type="EMBL" id="TCD70043.1"/>
    </source>
</evidence>
<dbReference type="EMBL" id="RWJN01000028">
    <property type="protein sequence ID" value="TCD70043.1"/>
    <property type="molecule type" value="Genomic_DNA"/>
</dbReference>
<organism evidence="1 2">
    <name type="scientific">Steccherinum ochraceum</name>
    <dbReference type="NCBI Taxonomy" id="92696"/>
    <lineage>
        <taxon>Eukaryota</taxon>
        <taxon>Fungi</taxon>
        <taxon>Dikarya</taxon>
        <taxon>Basidiomycota</taxon>
        <taxon>Agaricomycotina</taxon>
        <taxon>Agaricomycetes</taxon>
        <taxon>Polyporales</taxon>
        <taxon>Steccherinaceae</taxon>
        <taxon>Steccherinum</taxon>
    </lineage>
</organism>
<protein>
    <submittedName>
        <fullName evidence="1">Uncharacterized protein</fullName>
    </submittedName>
</protein>
<dbReference type="AlphaFoldDB" id="A0A4R0RRZ4"/>
<gene>
    <name evidence="1" type="ORF">EIP91_005024</name>
</gene>
<name>A0A4R0RRZ4_9APHY</name>
<dbReference type="OrthoDB" id="3349961at2759"/>
<reference evidence="1 2" key="1">
    <citation type="submission" date="2018-11" db="EMBL/GenBank/DDBJ databases">
        <title>Genome assembly of Steccherinum ochraceum LE-BIN_3174, the white-rot fungus of the Steccherinaceae family (The Residual Polyporoid clade, Polyporales, Basidiomycota).</title>
        <authorList>
            <person name="Fedorova T.V."/>
            <person name="Glazunova O.A."/>
            <person name="Landesman E.O."/>
            <person name="Moiseenko K.V."/>
            <person name="Psurtseva N.V."/>
            <person name="Savinova O.S."/>
            <person name="Shakhova N.V."/>
            <person name="Tyazhelova T.V."/>
            <person name="Vasina D.V."/>
        </authorList>
    </citation>
    <scope>NUCLEOTIDE SEQUENCE [LARGE SCALE GENOMIC DNA]</scope>
    <source>
        <strain evidence="1 2">LE-BIN_3174</strain>
    </source>
</reference>